<evidence type="ECO:0000313" key="2">
    <source>
        <dbReference type="Proteomes" id="UP000234530"/>
    </source>
</evidence>
<reference evidence="1 2" key="1">
    <citation type="journal article" date="2013" name="Antonie Van Leeuwenhoek">
        <title>Paracoccus zhejiangensis sp. nov., isolated from activated sludge in wastewater-treatment system.</title>
        <authorList>
            <person name="Wu Z.G."/>
            <person name="Zhang D.F."/>
            <person name="Liu Y.L."/>
            <person name="Wang F."/>
            <person name="Jiang X."/>
            <person name="Li C."/>
            <person name="Li S.P."/>
            <person name="Hong Q."/>
            <person name="Li W.J."/>
        </authorList>
    </citation>
    <scope>NUCLEOTIDE SEQUENCE [LARGE SCALE GENOMIC DNA]</scope>
    <source>
        <strain evidence="1 2">J6</strain>
    </source>
</reference>
<keyword evidence="2" id="KW-1185">Reference proteome</keyword>
<dbReference type="RefSeq" id="WP_101753900.1">
    <property type="nucleotide sequence ID" value="NZ_CP025430.1"/>
</dbReference>
<protein>
    <submittedName>
        <fullName evidence="1">Uncharacterized protein</fullName>
    </submittedName>
</protein>
<gene>
    <name evidence="1" type="ORF">CX676_18590</name>
</gene>
<dbReference type="AlphaFoldDB" id="A0A2H5F2Z0"/>
<dbReference type="Proteomes" id="UP000234530">
    <property type="component" value="Chromosome"/>
</dbReference>
<evidence type="ECO:0000313" key="1">
    <source>
        <dbReference type="EMBL" id="AUH65920.1"/>
    </source>
</evidence>
<accession>A0A2H5F2Z0</accession>
<dbReference type="OrthoDB" id="9843513at2"/>
<sequence length="166" mass="17285">MKPLAALIIALGLSACTSTDSGGLLPMPSLSAPENQLLARNAGGAWADAAPLAGLQGSGGNCATTDKGSACLLQGDATAPNRNLATAREGRCLARWTGGPGTSAATVTLHRNAFPSQRAPLFERLYYLLNSGSPLDVTSRLTDPAGFTRLCDQLLRRDPLTTWVYD</sequence>
<proteinExistence type="predicted"/>
<name>A0A2H5F2Z0_9RHOB</name>
<dbReference type="PROSITE" id="PS51257">
    <property type="entry name" value="PROKAR_LIPOPROTEIN"/>
    <property type="match status" value="1"/>
</dbReference>
<organism evidence="1 2">
    <name type="scientific">Paracoccus zhejiangensis</name>
    <dbReference type="NCBI Taxonomy" id="1077935"/>
    <lineage>
        <taxon>Bacteria</taxon>
        <taxon>Pseudomonadati</taxon>
        <taxon>Pseudomonadota</taxon>
        <taxon>Alphaproteobacteria</taxon>
        <taxon>Rhodobacterales</taxon>
        <taxon>Paracoccaceae</taxon>
        <taxon>Paracoccus</taxon>
    </lineage>
</organism>
<dbReference type="EMBL" id="CP025430">
    <property type="protein sequence ID" value="AUH65920.1"/>
    <property type="molecule type" value="Genomic_DNA"/>
</dbReference>
<dbReference type="KEGG" id="pzh:CX676_18590"/>